<protein>
    <recommendedName>
        <fullName evidence="3">histidine kinase</fullName>
        <ecNumber evidence="3">2.7.13.3</ecNumber>
    </recommendedName>
</protein>
<dbReference type="InterPro" id="IPR013767">
    <property type="entry name" value="PAS_fold"/>
</dbReference>
<dbReference type="SUPFAM" id="SSF55785">
    <property type="entry name" value="PYP-like sensor domain (PAS domain)"/>
    <property type="match status" value="1"/>
</dbReference>
<dbReference type="Pfam" id="PF02518">
    <property type="entry name" value="HATPase_c"/>
    <property type="match status" value="1"/>
</dbReference>
<dbReference type="InterPro" id="IPR001610">
    <property type="entry name" value="PAC"/>
</dbReference>
<evidence type="ECO:0000256" key="13">
    <source>
        <dbReference type="ARBA" id="ARBA00023136"/>
    </source>
</evidence>
<dbReference type="GO" id="GO:0005886">
    <property type="term" value="C:plasma membrane"/>
    <property type="evidence" value="ECO:0007669"/>
    <property type="project" value="UniProtKB-SubCell"/>
</dbReference>
<dbReference type="Gene3D" id="3.30.565.10">
    <property type="entry name" value="Histidine kinase-like ATPase, C-terminal domain"/>
    <property type="match status" value="1"/>
</dbReference>
<dbReference type="SUPFAM" id="SSF47384">
    <property type="entry name" value="Homodimeric domain of signal transducing histidine kinase"/>
    <property type="match status" value="1"/>
</dbReference>
<evidence type="ECO:0000259" key="15">
    <source>
        <dbReference type="PROSITE" id="PS50113"/>
    </source>
</evidence>
<keyword evidence="12" id="KW-0902">Two-component regulatory system</keyword>
<evidence type="ECO:0000256" key="4">
    <source>
        <dbReference type="ARBA" id="ARBA00022475"/>
    </source>
</evidence>
<keyword evidence="8" id="KW-0547">Nucleotide-binding</keyword>
<keyword evidence="17" id="KW-1185">Reference proteome</keyword>
<dbReference type="InterPro" id="IPR003661">
    <property type="entry name" value="HisK_dim/P_dom"/>
</dbReference>
<dbReference type="GO" id="GO:0000155">
    <property type="term" value="F:phosphorelay sensor kinase activity"/>
    <property type="evidence" value="ECO:0007669"/>
    <property type="project" value="InterPro"/>
</dbReference>
<comment type="subcellular location">
    <subcellularLocation>
        <location evidence="2">Cell membrane</location>
        <topology evidence="2">Multi-pass membrane protein</topology>
    </subcellularLocation>
</comment>
<dbReference type="PROSITE" id="PS50113">
    <property type="entry name" value="PAC"/>
    <property type="match status" value="1"/>
</dbReference>
<dbReference type="GO" id="GO:0000156">
    <property type="term" value="F:phosphorelay response regulator activity"/>
    <property type="evidence" value="ECO:0007669"/>
    <property type="project" value="TreeGrafter"/>
</dbReference>
<keyword evidence="13" id="KW-0472">Membrane</keyword>
<dbReference type="GO" id="GO:0030295">
    <property type="term" value="F:protein kinase activator activity"/>
    <property type="evidence" value="ECO:0007669"/>
    <property type="project" value="TreeGrafter"/>
</dbReference>
<evidence type="ECO:0000256" key="10">
    <source>
        <dbReference type="ARBA" id="ARBA00022840"/>
    </source>
</evidence>
<dbReference type="SMART" id="SM00388">
    <property type="entry name" value="HisKA"/>
    <property type="match status" value="1"/>
</dbReference>
<keyword evidence="9" id="KW-0418">Kinase</keyword>
<dbReference type="InterPro" id="IPR004358">
    <property type="entry name" value="Sig_transdc_His_kin-like_C"/>
</dbReference>
<dbReference type="InterPro" id="IPR035965">
    <property type="entry name" value="PAS-like_dom_sf"/>
</dbReference>
<dbReference type="PRINTS" id="PR00344">
    <property type="entry name" value="BCTRLSENSOR"/>
</dbReference>
<dbReference type="GO" id="GO:0007234">
    <property type="term" value="P:osmosensory signaling via phosphorelay pathway"/>
    <property type="evidence" value="ECO:0007669"/>
    <property type="project" value="TreeGrafter"/>
</dbReference>
<dbReference type="SMART" id="SM00086">
    <property type="entry name" value="PAC"/>
    <property type="match status" value="1"/>
</dbReference>
<dbReference type="Pfam" id="PF00989">
    <property type="entry name" value="PAS"/>
    <property type="match status" value="1"/>
</dbReference>
<evidence type="ECO:0000256" key="7">
    <source>
        <dbReference type="ARBA" id="ARBA00022692"/>
    </source>
</evidence>
<keyword evidence="11" id="KW-1133">Transmembrane helix</keyword>
<dbReference type="PANTHER" id="PTHR42878:SF7">
    <property type="entry name" value="SENSOR HISTIDINE KINASE GLRK"/>
    <property type="match status" value="1"/>
</dbReference>
<dbReference type="EC" id="2.7.13.3" evidence="3"/>
<evidence type="ECO:0000256" key="1">
    <source>
        <dbReference type="ARBA" id="ARBA00000085"/>
    </source>
</evidence>
<dbReference type="EMBL" id="WUMU01000022">
    <property type="protein sequence ID" value="MXN19925.1"/>
    <property type="molecule type" value="Genomic_DNA"/>
</dbReference>
<dbReference type="GO" id="GO:0005524">
    <property type="term" value="F:ATP binding"/>
    <property type="evidence" value="ECO:0007669"/>
    <property type="project" value="UniProtKB-KW"/>
</dbReference>
<keyword evidence="7" id="KW-0812">Transmembrane</keyword>
<dbReference type="InterPro" id="IPR036890">
    <property type="entry name" value="HATPase_C_sf"/>
</dbReference>
<dbReference type="Pfam" id="PF02743">
    <property type="entry name" value="dCache_1"/>
    <property type="match status" value="1"/>
</dbReference>
<dbReference type="InterPro" id="IPR000700">
    <property type="entry name" value="PAS-assoc_C"/>
</dbReference>
<evidence type="ECO:0000313" key="16">
    <source>
        <dbReference type="EMBL" id="MXN19925.1"/>
    </source>
</evidence>
<name>A0A6L7G7C1_9RHOB</name>
<dbReference type="GO" id="GO:0006355">
    <property type="term" value="P:regulation of DNA-templated transcription"/>
    <property type="evidence" value="ECO:0007669"/>
    <property type="project" value="InterPro"/>
</dbReference>
<evidence type="ECO:0000259" key="14">
    <source>
        <dbReference type="PROSITE" id="PS50109"/>
    </source>
</evidence>
<dbReference type="Gene3D" id="3.30.450.20">
    <property type="entry name" value="PAS domain"/>
    <property type="match status" value="2"/>
</dbReference>
<reference evidence="16 17" key="1">
    <citation type="submission" date="2019-12" db="EMBL/GenBank/DDBJ databases">
        <authorList>
            <person name="Li M."/>
        </authorList>
    </citation>
    <scope>NUCLEOTIDE SEQUENCE [LARGE SCALE GENOMIC DNA]</scope>
    <source>
        <strain evidence="16 17">GBMRC 2024</strain>
    </source>
</reference>
<organism evidence="16 17">
    <name type="scientific">Pseudooceanicola albus</name>
    <dbReference type="NCBI Taxonomy" id="2692189"/>
    <lineage>
        <taxon>Bacteria</taxon>
        <taxon>Pseudomonadati</taxon>
        <taxon>Pseudomonadota</taxon>
        <taxon>Alphaproteobacteria</taxon>
        <taxon>Rhodobacterales</taxon>
        <taxon>Paracoccaceae</taxon>
        <taxon>Pseudooceanicola</taxon>
    </lineage>
</organism>
<evidence type="ECO:0000256" key="5">
    <source>
        <dbReference type="ARBA" id="ARBA00022553"/>
    </source>
</evidence>
<dbReference type="InterPro" id="IPR000014">
    <property type="entry name" value="PAS"/>
</dbReference>
<dbReference type="SUPFAM" id="SSF55874">
    <property type="entry name" value="ATPase domain of HSP90 chaperone/DNA topoisomerase II/histidine kinase"/>
    <property type="match status" value="1"/>
</dbReference>
<evidence type="ECO:0000256" key="3">
    <source>
        <dbReference type="ARBA" id="ARBA00012438"/>
    </source>
</evidence>
<dbReference type="Gene3D" id="1.10.287.130">
    <property type="match status" value="1"/>
</dbReference>
<dbReference type="NCBIfam" id="TIGR00229">
    <property type="entry name" value="sensory_box"/>
    <property type="match status" value="1"/>
</dbReference>
<keyword evidence="6" id="KW-0808">Transferase</keyword>
<keyword evidence="10" id="KW-0067">ATP-binding</keyword>
<keyword evidence="5" id="KW-0597">Phosphoprotein</keyword>
<evidence type="ECO:0000256" key="6">
    <source>
        <dbReference type="ARBA" id="ARBA00022679"/>
    </source>
</evidence>
<accession>A0A6L7G7C1</accession>
<dbReference type="InterPro" id="IPR029151">
    <property type="entry name" value="Sensor-like_sf"/>
</dbReference>
<dbReference type="PANTHER" id="PTHR42878">
    <property type="entry name" value="TWO-COMPONENT HISTIDINE KINASE"/>
    <property type="match status" value="1"/>
</dbReference>
<dbReference type="Proteomes" id="UP000477911">
    <property type="component" value="Unassembled WGS sequence"/>
</dbReference>
<dbReference type="InterPro" id="IPR003594">
    <property type="entry name" value="HATPase_dom"/>
</dbReference>
<evidence type="ECO:0000256" key="9">
    <source>
        <dbReference type="ARBA" id="ARBA00022777"/>
    </source>
</evidence>
<evidence type="ECO:0000256" key="2">
    <source>
        <dbReference type="ARBA" id="ARBA00004651"/>
    </source>
</evidence>
<dbReference type="CDD" id="cd00082">
    <property type="entry name" value="HisKA"/>
    <property type="match status" value="1"/>
</dbReference>
<dbReference type="AlphaFoldDB" id="A0A6L7G7C1"/>
<evidence type="ECO:0000256" key="8">
    <source>
        <dbReference type="ARBA" id="ARBA00022741"/>
    </source>
</evidence>
<dbReference type="InterPro" id="IPR033479">
    <property type="entry name" value="dCache_1"/>
</dbReference>
<dbReference type="SMART" id="SM00387">
    <property type="entry name" value="HATPase_c"/>
    <property type="match status" value="1"/>
</dbReference>
<feature type="domain" description="PAC" evidence="15">
    <location>
        <begin position="483"/>
        <end position="535"/>
    </location>
</feature>
<proteinExistence type="predicted"/>
<comment type="caution">
    <text evidence="16">The sequence shown here is derived from an EMBL/GenBank/DDBJ whole genome shotgun (WGS) entry which is preliminary data.</text>
</comment>
<keyword evidence="4" id="KW-1003">Cell membrane</keyword>
<dbReference type="CDD" id="cd00130">
    <property type="entry name" value="PAS"/>
    <property type="match status" value="1"/>
</dbReference>
<dbReference type="InterPro" id="IPR005467">
    <property type="entry name" value="His_kinase_dom"/>
</dbReference>
<evidence type="ECO:0000313" key="17">
    <source>
        <dbReference type="Proteomes" id="UP000477911"/>
    </source>
</evidence>
<evidence type="ECO:0000256" key="11">
    <source>
        <dbReference type="ARBA" id="ARBA00022989"/>
    </source>
</evidence>
<dbReference type="SUPFAM" id="SSF103190">
    <property type="entry name" value="Sensory domain-like"/>
    <property type="match status" value="1"/>
</dbReference>
<dbReference type="CDD" id="cd12913">
    <property type="entry name" value="PDC1_MCP_like"/>
    <property type="match status" value="1"/>
</dbReference>
<dbReference type="PROSITE" id="PS50109">
    <property type="entry name" value="HIS_KIN"/>
    <property type="match status" value="1"/>
</dbReference>
<sequence length="780" mass="84708">MTKTLGVPLFLGLAGLQLVAVLAIVFSSYVTSEKVLMFHARNLLRNVGFNTMEHSRSFLKPAHDGAELAVRLAQNDIIASDDPVLMEKLLFQQLQLASQVSGMYFGATDGSFVFVMRDGTTGNFRSKIITMTGGQRKVHLIWRDSNFNALHELWDPADDFDPRSRSWYQRARAASGATWADPYIFFSSHEPGITLAAPVQEKGRFSGVVGVDIQIDEISHFMSRLVIGKTGRAIIINQNGDVIAGQNEGLLKAKDASGNLHFYRIDSYGDPIARAAFANLFGPDTGPPAQEVDRHFTYQGRDYVALAMPMSSEDLPWTIGVYAPEDDFISEIKHNRTTNIWIAVAVALCTGLAGLALANRIHRPVRAFAVRSALVAQGEIDPDAPPPRTYRELEAVNAALTQQIRARREAERQYGLTFEMSSRGMAQLDPVSGRFLRVNARLCDIAGRSAEALSRMTLADLVLPADRRILPAGPELPASDFSTNQELRLARPDGTVVWVRLNAISIRDSAGKALHAMLTLEDVTHAHEQESQLTQLSRDMTALVRDNTMSQLANGLAHELNQPLVAIAQNAGTALYLLQQRGDPPGPLQETLVEIEGQALRAGEVINALRALLRPDAGTSAPFRIDSLAGQVLCLIQHEADDAGVALRLDCPGPLAVMGNRVQIAQVLVNLLRNAVEAFAGTDIPERSVSLQLRSLGGRIRIAVQDNGPGVPRNLTLFSQFETSKPEGLGLGLSICRTLVQMNGGLLWHEGPAGGGARFCLTLPAADLPAPDATQTEDTA</sequence>
<gene>
    <name evidence="16" type="ORF">GR170_18990</name>
</gene>
<dbReference type="InterPro" id="IPR036097">
    <property type="entry name" value="HisK_dim/P_sf"/>
</dbReference>
<evidence type="ECO:0000256" key="12">
    <source>
        <dbReference type="ARBA" id="ARBA00023012"/>
    </source>
</evidence>
<feature type="domain" description="Histidine kinase" evidence="14">
    <location>
        <begin position="555"/>
        <end position="767"/>
    </location>
</feature>
<dbReference type="InterPro" id="IPR050351">
    <property type="entry name" value="BphY/WalK/GraS-like"/>
</dbReference>
<comment type="catalytic activity">
    <reaction evidence="1">
        <text>ATP + protein L-histidine = ADP + protein N-phospho-L-histidine.</text>
        <dbReference type="EC" id="2.7.13.3"/>
    </reaction>
</comment>